<feature type="compositionally biased region" description="Basic and acidic residues" evidence="1">
    <location>
        <begin position="41"/>
        <end position="59"/>
    </location>
</feature>
<proteinExistence type="predicted"/>
<dbReference type="EMBL" id="JBBNAF010000012">
    <property type="protein sequence ID" value="KAK9092693.1"/>
    <property type="molecule type" value="Genomic_DNA"/>
</dbReference>
<evidence type="ECO:0000313" key="3">
    <source>
        <dbReference type="Proteomes" id="UP001420932"/>
    </source>
</evidence>
<feature type="region of interest" description="Disordered" evidence="1">
    <location>
        <begin position="1"/>
        <end position="59"/>
    </location>
</feature>
<sequence>MESLKSCDEPRHLADAHSDDSISSRSHERNSDAQLTSKQRPKLDHLDSESLGREVESNI</sequence>
<reference evidence="2 3" key="1">
    <citation type="submission" date="2024-01" db="EMBL/GenBank/DDBJ databases">
        <title>Genome assemblies of Stephania.</title>
        <authorList>
            <person name="Yang L."/>
        </authorList>
    </citation>
    <scope>NUCLEOTIDE SEQUENCE [LARGE SCALE GENOMIC DNA]</scope>
    <source>
        <strain evidence="2">YNDBR</strain>
        <tissue evidence="2">Leaf</tissue>
    </source>
</reference>
<evidence type="ECO:0000313" key="2">
    <source>
        <dbReference type="EMBL" id="KAK9092693.1"/>
    </source>
</evidence>
<comment type="caution">
    <text evidence="2">The sequence shown here is derived from an EMBL/GenBank/DDBJ whole genome shotgun (WGS) entry which is preliminary data.</text>
</comment>
<dbReference type="AlphaFoldDB" id="A0AAP0EN69"/>
<name>A0AAP0EN69_9MAGN</name>
<organism evidence="2 3">
    <name type="scientific">Stephania yunnanensis</name>
    <dbReference type="NCBI Taxonomy" id="152371"/>
    <lineage>
        <taxon>Eukaryota</taxon>
        <taxon>Viridiplantae</taxon>
        <taxon>Streptophyta</taxon>
        <taxon>Embryophyta</taxon>
        <taxon>Tracheophyta</taxon>
        <taxon>Spermatophyta</taxon>
        <taxon>Magnoliopsida</taxon>
        <taxon>Ranunculales</taxon>
        <taxon>Menispermaceae</taxon>
        <taxon>Menispermoideae</taxon>
        <taxon>Cissampelideae</taxon>
        <taxon>Stephania</taxon>
    </lineage>
</organism>
<accession>A0AAP0EN69</accession>
<protein>
    <submittedName>
        <fullName evidence="2">Uncharacterized protein</fullName>
    </submittedName>
</protein>
<keyword evidence="3" id="KW-1185">Reference proteome</keyword>
<evidence type="ECO:0000256" key="1">
    <source>
        <dbReference type="SAM" id="MobiDB-lite"/>
    </source>
</evidence>
<feature type="compositionally biased region" description="Basic and acidic residues" evidence="1">
    <location>
        <begin position="1"/>
        <end position="31"/>
    </location>
</feature>
<dbReference type="Proteomes" id="UP001420932">
    <property type="component" value="Unassembled WGS sequence"/>
</dbReference>
<gene>
    <name evidence="2" type="ORF">Syun_027604</name>
</gene>